<feature type="compositionally biased region" description="Gly residues" evidence="1">
    <location>
        <begin position="166"/>
        <end position="176"/>
    </location>
</feature>
<dbReference type="PANTHER" id="PTHR13582">
    <property type="entry name" value="M-PHASE PHOSPHOPROTEIN 6"/>
    <property type="match status" value="1"/>
</dbReference>
<feature type="region of interest" description="Disordered" evidence="1">
    <location>
        <begin position="100"/>
        <end position="176"/>
    </location>
</feature>
<reference evidence="2" key="1">
    <citation type="submission" date="2021-06" db="EMBL/GenBank/DDBJ databases">
        <title>Genome Sequence of Mortierella hyaline Strain SCG-10, a Cold-Adapted, Nitrate-Reducing Fungus Isolated from Soil in Minnesota, USA.</title>
        <authorList>
            <person name="Aldossari N."/>
        </authorList>
    </citation>
    <scope>NUCLEOTIDE SEQUENCE</scope>
    <source>
        <strain evidence="2">SCG-10</strain>
    </source>
</reference>
<accession>A0A9P7XX30</accession>
<dbReference type="EMBL" id="JAHRHY010000006">
    <property type="protein sequence ID" value="KAG9068736.1"/>
    <property type="molecule type" value="Genomic_DNA"/>
</dbReference>
<comment type="caution">
    <text evidence="2">The sequence shown here is derived from an EMBL/GenBank/DDBJ whole genome shotgun (WGS) entry which is preliminary data.</text>
</comment>
<evidence type="ECO:0000313" key="3">
    <source>
        <dbReference type="Proteomes" id="UP000707451"/>
    </source>
</evidence>
<dbReference type="Proteomes" id="UP000707451">
    <property type="component" value="Unassembled WGS sequence"/>
</dbReference>
<proteinExistence type="predicted"/>
<dbReference type="AlphaFoldDB" id="A0A9P7XX30"/>
<dbReference type="Pfam" id="PF10175">
    <property type="entry name" value="MPP6"/>
    <property type="match status" value="1"/>
</dbReference>
<dbReference type="OrthoDB" id="20403at2759"/>
<dbReference type="PANTHER" id="PTHR13582:SF0">
    <property type="entry name" value="M-PHASE PHOSPHOPROTEIN 6"/>
    <property type="match status" value="1"/>
</dbReference>
<evidence type="ECO:0000256" key="1">
    <source>
        <dbReference type="SAM" id="MobiDB-lite"/>
    </source>
</evidence>
<feature type="compositionally biased region" description="Basic and acidic residues" evidence="1">
    <location>
        <begin position="112"/>
        <end position="136"/>
    </location>
</feature>
<name>A0A9P7XX30_9FUNG</name>
<protein>
    <submittedName>
        <fullName evidence="2">Uncharacterized protein</fullName>
    </submittedName>
</protein>
<evidence type="ECO:0000313" key="2">
    <source>
        <dbReference type="EMBL" id="KAG9068736.1"/>
    </source>
</evidence>
<keyword evidence="3" id="KW-1185">Reference proteome</keyword>
<dbReference type="GO" id="GO:0000460">
    <property type="term" value="P:maturation of 5.8S rRNA"/>
    <property type="evidence" value="ECO:0007669"/>
    <property type="project" value="TreeGrafter"/>
</dbReference>
<dbReference type="InterPro" id="IPR019324">
    <property type="entry name" value="MPP6"/>
</dbReference>
<organism evidence="2 3">
    <name type="scientific">Linnemannia hyalina</name>
    <dbReference type="NCBI Taxonomy" id="64524"/>
    <lineage>
        <taxon>Eukaryota</taxon>
        <taxon>Fungi</taxon>
        <taxon>Fungi incertae sedis</taxon>
        <taxon>Mucoromycota</taxon>
        <taxon>Mortierellomycotina</taxon>
        <taxon>Mortierellomycetes</taxon>
        <taxon>Mortierellales</taxon>
        <taxon>Mortierellaceae</taxon>
        <taxon>Linnemannia</taxon>
    </lineage>
</organism>
<gene>
    <name evidence="2" type="ORF">KI688_011019</name>
</gene>
<sequence length="176" mass="19725">MAEIPHKTALSGKLLTMKAWLIANTREDSRIVSEPAARRDKLVKEQKRIVTEAHWVIDQATVDLPKPKFQVDYEPSFLQMTAAERSSVGRLSFQKFNSVVEKSASQAAGDQQLERELKRQRQSEISDDEMAKEMGRSNKAKKTKEAAKSSQSKKPTTNRRAPPKPSGGGGKFMKPE</sequence>